<keyword evidence="2" id="KW-1185">Reference proteome</keyword>
<comment type="caution">
    <text evidence="1">The sequence shown here is derived from an EMBL/GenBank/DDBJ whole genome shotgun (WGS) entry which is preliminary data.</text>
</comment>
<feature type="non-terminal residue" evidence="1">
    <location>
        <position position="266"/>
    </location>
</feature>
<dbReference type="Proteomes" id="UP000814033">
    <property type="component" value="Unassembled WGS sequence"/>
</dbReference>
<organism evidence="1 2">
    <name type="scientific">Auriscalpium vulgare</name>
    <dbReference type="NCBI Taxonomy" id="40419"/>
    <lineage>
        <taxon>Eukaryota</taxon>
        <taxon>Fungi</taxon>
        <taxon>Dikarya</taxon>
        <taxon>Basidiomycota</taxon>
        <taxon>Agaricomycotina</taxon>
        <taxon>Agaricomycetes</taxon>
        <taxon>Russulales</taxon>
        <taxon>Auriscalpiaceae</taxon>
        <taxon>Auriscalpium</taxon>
    </lineage>
</organism>
<reference evidence="1" key="1">
    <citation type="submission" date="2021-02" db="EMBL/GenBank/DDBJ databases">
        <authorList>
            <consortium name="DOE Joint Genome Institute"/>
            <person name="Ahrendt S."/>
            <person name="Looney B.P."/>
            <person name="Miyauchi S."/>
            <person name="Morin E."/>
            <person name="Drula E."/>
            <person name="Courty P.E."/>
            <person name="Chicoki N."/>
            <person name="Fauchery L."/>
            <person name="Kohler A."/>
            <person name="Kuo A."/>
            <person name="Labutti K."/>
            <person name="Pangilinan J."/>
            <person name="Lipzen A."/>
            <person name="Riley R."/>
            <person name="Andreopoulos W."/>
            <person name="He G."/>
            <person name="Johnson J."/>
            <person name="Barry K.W."/>
            <person name="Grigoriev I.V."/>
            <person name="Nagy L."/>
            <person name="Hibbett D."/>
            <person name="Henrissat B."/>
            <person name="Matheny P.B."/>
            <person name="Labbe J."/>
            <person name="Martin F."/>
        </authorList>
    </citation>
    <scope>NUCLEOTIDE SEQUENCE</scope>
    <source>
        <strain evidence="1">FP105234-sp</strain>
    </source>
</reference>
<reference evidence="1" key="2">
    <citation type="journal article" date="2022" name="New Phytol.">
        <title>Evolutionary transition to the ectomycorrhizal habit in the genomes of a hyperdiverse lineage of mushroom-forming fungi.</title>
        <authorList>
            <person name="Looney B."/>
            <person name="Miyauchi S."/>
            <person name="Morin E."/>
            <person name="Drula E."/>
            <person name="Courty P.E."/>
            <person name="Kohler A."/>
            <person name="Kuo A."/>
            <person name="LaButti K."/>
            <person name="Pangilinan J."/>
            <person name="Lipzen A."/>
            <person name="Riley R."/>
            <person name="Andreopoulos W."/>
            <person name="He G."/>
            <person name="Johnson J."/>
            <person name="Nolan M."/>
            <person name="Tritt A."/>
            <person name="Barry K.W."/>
            <person name="Grigoriev I.V."/>
            <person name="Nagy L.G."/>
            <person name="Hibbett D."/>
            <person name="Henrissat B."/>
            <person name="Matheny P.B."/>
            <person name="Labbe J."/>
            <person name="Martin F.M."/>
        </authorList>
    </citation>
    <scope>NUCLEOTIDE SEQUENCE</scope>
    <source>
        <strain evidence="1">FP105234-sp</strain>
    </source>
</reference>
<sequence length="266" mass="30076">MHAIIGCVFSFSLWTNTSHGPDRLYGGKVRGRDRRNRLERRRLADHAWSAIAPQLLDAYLHWRYGAGAQTPEQPEPVNMSSTTFTVQMIGLSGYSDAMLIDQGPEEEPNISLVRSGLLGASAFLPTLAFSLDLLEFYRQLRRRQPSFGIQAFAKVICAFHGLLYYPKLQEKLSRTFDVYLDLRARLQHRTDEALGRNAPNWRAVFGCPCCGFKQPDEPTLVPDRLHAMDGNSSQKRLRGAGRADLRHFDSDYFLSPAQVDVFADEV</sequence>
<evidence type="ECO:0000313" key="1">
    <source>
        <dbReference type="EMBL" id="KAI0037317.1"/>
    </source>
</evidence>
<accession>A0ACB8R095</accession>
<name>A0ACB8R095_9AGAM</name>
<protein>
    <submittedName>
        <fullName evidence="1">Uncharacterized protein</fullName>
    </submittedName>
</protein>
<gene>
    <name evidence="1" type="ORF">FA95DRAFT_1507086</name>
</gene>
<proteinExistence type="predicted"/>
<evidence type="ECO:0000313" key="2">
    <source>
        <dbReference type="Proteomes" id="UP000814033"/>
    </source>
</evidence>
<dbReference type="EMBL" id="MU277088">
    <property type="protein sequence ID" value="KAI0037317.1"/>
    <property type="molecule type" value="Genomic_DNA"/>
</dbReference>